<sequence>MQSVVTVTALPDSALDAAQDFSEKWTPRIREQVSVGDDVTVVLPQAAYDHADWRRGLVRDLARAHSPKRVNFVAGRAGDALDQTVAFLADSPGITGQYLVVGNES</sequence>
<gene>
    <name evidence="2" type="ORF">GRI36_11160</name>
</gene>
<name>A0A6I4SQW5_9SPHN</name>
<comment type="caution">
    <text evidence="2">The sequence shown here is derived from an EMBL/GenBank/DDBJ whole genome shotgun (WGS) entry which is preliminary data.</text>
</comment>
<dbReference type="Proteomes" id="UP000468943">
    <property type="component" value="Unassembled WGS sequence"/>
</dbReference>
<evidence type="ECO:0000313" key="2">
    <source>
        <dbReference type="EMBL" id="MXO57436.1"/>
    </source>
</evidence>
<reference evidence="2 3" key="1">
    <citation type="submission" date="2019-12" db="EMBL/GenBank/DDBJ databases">
        <title>Genomic-based taxomic classification of the family Erythrobacteraceae.</title>
        <authorList>
            <person name="Xu L."/>
        </authorList>
    </citation>
    <scope>NUCLEOTIDE SEQUENCE [LARGE SCALE GENOMIC DNA]</scope>
    <source>
        <strain evidence="2 3">JCM 17802</strain>
    </source>
</reference>
<protein>
    <recommendedName>
        <fullName evidence="1">Short chain dehydrogenase-like proteobacteria domain-containing protein</fullName>
    </recommendedName>
</protein>
<feature type="domain" description="Short chain dehydrogenase-like proteobacteria" evidence="1">
    <location>
        <begin position="6"/>
        <end position="100"/>
    </location>
</feature>
<dbReference type="EMBL" id="WTYS01000001">
    <property type="protein sequence ID" value="MXO57436.1"/>
    <property type="molecule type" value="Genomic_DNA"/>
</dbReference>
<dbReference type="AlphaFoldDB" id="A0A6I4SQW5"/>
<organism evidence="2 3">
    <name type="scientific">Pontixanthobacter gangjinensis</name>
    <dbReference type="NCBI Taxonomy" id="1028742"/>
    <lineage>
        <taxon>Bacteria</taxon>
        <taxon>Pseudomonadati</taxon>
        <taxon>Pseudomonadota</taxon>
        <taxon>Alphaproteobacteria</taxon>
        <taxon>Sphingomonadales</taxon>
        <taxon>Erythrobacteraceae</taxon>
        <taxon>Pontixanthobacter</taxon>
    </lineage>
</organism>
<keyword evidence="3" id="KW-1185">Reference proteome</keyword>
<evidence type="ECO:0000259" key="1">
    <source>
        <dbReference type="Pfam" id="PF21777"/>
    </source>
</evidence>
<dbReference type="InterPro" id="IPR048623">
    <property type="entry name" value="SDR-like_proteobact"/>
</dbReference>
<accession>A0A6I4SQW5</accession>
<dbReference type="OrthoDB" id="7409402at2"/>
<dbReference type="Pfam" id="PF21777">
    <property type="entry name" value="SDR-like"/>
    <property type="match status" value="1"/>
</dbReference>
<dbReference type="RefSeq" id="WP_160598520.1">
    <property type="nucleotide sequence ID" value="NZ_WTYS01000001.1"/>
</dbReference>
<evidence type="ECO:0000313" key="3">
    <source>
        <dbReference type="Proteomes" id="UP000468943"/>
    </source>
</evidence>
<proteinExistence type="predicted"/>